<reference evidence="2 3" key="1">
    <citation type="submission" date="2019-02" db="EMBL/GenBank/DDBJ databases">
        <title>Sequencing the genomes of 1000 actinobacteria strains.</title>
        <authorList>
            <person name="Klenk H.-P."/>
        </authorList>
    </citation>
    <scope>NUCLEOTIDE SEQUENCE [LARGE SCALE GENOMIC DNA]</scope>
    <source>
        <strain evidence="2 3">DSM 45162</strain>
    </source>
</reference>
<dbReference type="Proteomes" id="UP000292564">
    <property type="component" value="Unassembled WGS sequence"/>
</dbReference>
<proteinExistence type="predicted"/>
<sequence length="321" mass="34300">MPVSEALRRLSEDPGFWTGATSPPPHPDAATGPLPQENRAPAELRVSLPVTAGYGLVLEIDLVAGERTLGLRAPASSEPIQLGWTGTGRPYPAALRWWELDLCARVIALEDPTLPHPGLVVALLSPFAPATPDDDPAEIAAVRAAAYRALRRDAPPTPPAGPETAGPETAGPEQDPLPIFADDRWWPRPQPQHPPRVLDEATVSALAAPADVHLEVRGGRRFPRAELADLVRRAAERLSGHARDDCYAAARPLARNIAGTGDLRPVPRLLAALTEAGCDHPTVLDALSEPLVDLEACWMVETLAGAEPGSLLRRHLWARPG</sequence>
<evidence type="ECO:0000313" key="3">
    <source>
        <dbReference type="Proteomes" id="UP000292564"/>
    </source>
</evidence>
<evidence type="ECO:0000256" key="1">
    <source>
        <dbReference type="SAM" id="MobiDB-lite"/>
    </source>
</evidence>
<accession>A0A4Q7ZLD6</accession>
<feature type="region of interest" description="Disordered" evidence="1">
    <location>
        <begin position="152"/>
        <end position="182"/>
    </location>
</feature>
<keyword evidence="3" id="KW-1185">Reference proteome</keyword>
<evidence type="ECO:0000313" key="2">
    <source>
        <dbReference type="EMBL" id="RZU51029.1"/>
    </source>
</evidence>
<feature type="region of interest" description="Disordered" evidence="1">
    <location>
        <begin position="12"/>
        <end position="36"/>
    </location>
</feature>
<comment type="caution">
    <text evidence="2">The sequence shown here is derived from an EMBL/GenBank/DDBJ whole genome shotgun (WGS) entry which is preliminary data.</text>
</comment>
<dbReference type="EMBL" id="SHKY01000001">
    <property type="protein sequence ID" value="RZU51029.1"/>
    <property type="molecule type" value="Genomic_DNA"/>
</dbReference>
<feature type="compositionally biased region" description="Low complexity" evidence="1">
    <location>
        <begin position="162"/>
        <end position="173"/>
    </location>
</feature>
<organism evidence="2 3">
    <name type="scientific">Krasilnikovia cinnamomea</name>
    <dbReference type="NCBI Taxonomy" id="349313"/>
    <lineage>
        <taxon>Bacteria</taxon>
        <taxon>Bacillati</taxon>
        <taxon>Actinomycetota</taxon>
        <taxon>Actinomycetes</taxon>
        <taxon>Micromonosporales</taxon>
        <taxon>Micromonosporaceae</taxon>
        <taxon>Krasilnikovia</taxon>
    </lineage>
</organism>
<dbReference type="AlphaFoldDB" id="A0A4Q7ZLD6"/>
<name>A0A4Q7ZLD6_9ACTN</name>
<protein>
    <submittedName>
        <fullName evidence="2">Uncharacterized protein</fullName>
    </submittedName>
</protein>
<gene>
    <name evidence="2" type="ORF">EV385_2827</name>
</gene>